<feature type="transmembrane region" description="Helical" evidence="8">
    <location>
        <begin position="95"/>
        <end position="118"/>
    </location>
</feature>
<proteinExistence type="inferred from homology"/>
<organism evidence="9 10">
    <name type="scientific">Candidatus Syntropharchaeum caldarium</name>
    <dbReference type="NCBI Taxonomy" id="1838285"/>
    <lineage>
        <taxon>Archaea</taxon>
        <taxon>Methanobacteriati</taxon>
        <taxon>Methanobacteriota</taxon>
        <taxon>Stenosarchaea group</taxon>
        <taxon>Methanomicrobia</taxon>
        <taxon>Methanosarcinales</taxon>
        <taxon>ANME-2 cluster</taxon>
        <taxon>Candidatus Syntropharchaeum</taxon>
    </lineage>
</organism>
<dbReference type="GO" id="GO:0017004">
    <property type="term" value="P:cytochrome complex assembly"/>
    <property type="evidence" value="ECO:0007669"/>
    <property type="project" value="UniProtKB-KW"/>
</dbReference>
<keyword evidence="5" id="KW-0201">Cytochrome c-type biogenesis</keyword>
<dbReference type="EMBL" id="LYOS01000001">
    <property type="protein sequence ID" value="OFV68629.1"/>
    <property type="molecule type" value="Genomic_DNA"/>
</dbReference>
<dbReference type="InterPro" id="IPR003544">
    <property type="entry name" value="Cyt_c_biogenesis_CcmB"/>
</dbReference>
<keyword evidence="10" id="KW-1185">Reference proteome</keyword>
<sequence length="225" mass="24617">MSFTDILTIAKKDLLLEFKSRETLNSMLLFALLTLMLLSFGTGTSAPIIREIGATFLWMILIFVGMIGVFRAFTSEEQRGTLDGLRLAPISAESILLGKIAYNFILLLLVVIILYPLFLVMLDYPLEGSFITGFFVLMLGVAGFAVVSTAISALVLSARARELLLPVILLPIIFPLLAASIKALKTILNGGVLQDVLNECGLITIYIILFLTISLMTFEYAIEAS</sequence>
<dbReference type="PANTHER" id="PTHR30070">
    <property type="entry name" value="HEME EXPORTER PROTEIN B"/>
    <property type="match status" value="1"/>
</dbReference>
<dbReference type="PRINTS" id="PR01414">
    <property type="entry name" value="CCMBBIOGNSIS"/>
</dbReference>
<evidence type="ECO:0000313" key="10">
    <source>
        <dbReference type="Proteomes" id="UP000186940"/>
    </source>
</evidence>
<keyword evidence="4 8" id="KW-0812">Transmembrane</keyword>
<dbReference type="Proteomes" id="UP000186940">
    <property type="component" value="Unassembled WGS sequence"/>
</dbReference>
<evidence type="ECO:0000256" key="1">
    <source>
        <dbReference type="ARBA" id="ARBA00004141"/>
    </source>
</evidence>
<evidence type="ECO:0000256" key="4">
    <source>
        <dbReference type="ARBA" id="ARBA00022692"/>
    </source>
</evidence>
<dbReference type="GO" id="GO:0015232">
    <property type="term" value="F:heme transmembrane transporter activity"/>
    <property type="evidence" value="ECO:0007669"/>
    <property type="project" value="InterPro"/>
</dbReference>
<keyword evidence="7 8" id="KW-0472">Membrane</keyword>
<dbReference type="AlphaFoldDB" id="A0A1F2PB42"/>
<dbReference type="GO" id="GO:0005886">
    <property type="term" value="C:plasma membrane"/>
    <property type="evidence" value="ECO:0007669"/>
    <property type="project" value="TreeGrafter"/>
</dbReference>
<evidence type="ECO:0000256" key="8">
    <source>
        <dbReference type="SAM" id="Phobius"/>
    </source>
</evidence>
<protein>
    <submittedName>
        <fullName evidence="9">Cytochrome c-type biogenesis protein CcmB</fullName>
    </submittedName>
</protein>
<feature type="transmembrane region" description="Helical" evidence="8">
    <location>
        <begin position="55"/>
        <end position="74"/>
    </location>
</feature>
<comment type="similarity">
    <text evidence="2">Belongs to the CcmB/CycW/HelB family.</text>
</comment>
<dbReference type="STRING" id="1838285.SCAL_000305"/>
<evidence type="ECO:0000256" key="2">
    <source>
        <dbReference type="ARBA" id="ARBA00010544"/>
    </source>
</evidence>
<keyword evidence="6 8" id="KW-1133">Transmembrane helix</keyword>
<name>A0A1F2PB42_9EURY</name>
<comment type="caution">
    <text evidence="9">The sequence shown here is derived from an EMBL/GenBank/DDBJ whole genome shotgun (WGS) entry which is preliminary data.</text>
</comment>
<feature type="transmembrane region" description="Helical" evidence="8">
    <location>
        <begin position="130"/>
        <end position="156"/>
    </location>
</feature>
<feature type="transmembrane region" description="Helical" evidence="8">
    <location>
        <begin position="201"/>
        <end position="222"/>
    </location>
</feature>
<comment type="subcellular location">
    <subcellularLocation>
        <location evidence="1">Membrane</location>
        <topology evidence="1">Multi-pass membrane protein</topology>
    </subcellularLocation>
</comment>
<keyword evidence="3" id="KW-0813">Transport</keyword>
<evidence type="ECO:0000256" key="5">
    <source>
        <dbReference type="ARBA" id="ARBA00022748"/>
    </source>
</evidence>
<feature type="transmembrane region" description="Helical" evidence="8">
    <location>
        <begin position="28"/>
        <end position="49"/>
    </location>
</feature>
<gene>
    <name evidence="9" type="ORF">SCAL_000305</name>
</gene>
<feature type="transmembrane region" description="Helical" evidence="8">
    <location>
        <begin position="163"/>
        <end position="181"/>
    </location>
</feature>
<evidence type="ECO:0000313" key="9">
    <source>
        <dbReference type="EMBL" id="OFV68629.1"/>
    </source>
</evidence>
<evidence type="ECO:0000256" key="3">
    <source>
        <dbReference type="ARBA" id="ARBA00022448"/>
    </source>
</evidence>
<evidence type="ECO:0000256" key="6">
    <source>
        <dbReference type="ARBA" id="ARBA00022989"/>
    </source>
</evidence>
<evidence type="ECO:0000256" key="7">
    <source>
        <dbReference type="ARBA" id="ARBA00023136"/>
    </source>
</evidence>
<dbReference type="PANTHER" id="PTHR30070:SF1">
    <property type="entry name" value="CYTOCHROME C BIOGENESIS B-RELATED"/>
    <property type="match status" value="1"/>
</dbReference>
<dbReference type="GO" id="GO:1903607">
    <property type="term" value="P:cytochrome c biosynthetic process"/>
    <property type="evidence" value="ECO:0007669"/>
    <property type="project" value="TreeGrafter"/>
</dbReference>
<accession>A0A1F2PB42</accession>
<reference evidence="9" key="1">
    <citation type="submission" date="2016-05" db="EMBL/GenBank/DDBJ databases">
        <title>Microbial consortia oxidize butane by reversing methanogenesis.</title>
        <authorList>
            <person name="Laso-Perez R."/>
            <person name="Richter M."/>
            <person name="Wegener G."/>
            <person name="Musat F."/>
        </authorList>
    </citation>
    <scope>NUCLEOTIDE SEQUENCE [LARGE SCALE GENOMIC DNA]</scope>
    <source>
        <strain evidence="9">BOX2</strain>
    </source>
</reference>
<dbReference type="Pfam" id="PF03379">
    <property type="entry name" value="CcmB"/>
    <property type="match status" value="1"/>
</dbReference>